<keyword evidence="9" id="KW-1185">Reference proteome</keyword>
<keyword evidence="3 6" id="KW-0378">Hydrolase</keyword>
<dbReference type="FunFam" id="3.30.420.10:FF:000003">
    <property type="entry name" value="Oligoribonuclease"/>
    <property type="match status" value="1"/>
</dbReference>
<comment type="similarity">
    <text evidence="1 6">Belongs to the oligoribonuclease family.</text>
</comment>
<dbReference type="InterPro" id="IPR036397">
    <property type="entry name" value="RNaseH_sf"/>
</dbReference>
<organism evidence="8 9">
    <name type="scientific">Bisbaumannia pacifica</name>
    <dbReference type="NCBI Taxonomy" id="77098"/>
    <lineage>
        <taxon>Bacteria</taxon>
        <taxon>Pseudomonadati</taxon>
        <taxon>Pseudomonadota</taxon>
        <taxon>Gammaproteobacteria</taxon>
        <taxon>Oceanospirillales</taxon>
        <taxon>Halomonadaceae</taxon>
        <taxon>Bisbaumannia</taxon>
    </lineage>
</organism>
<keyword evidence="4 6" id="KW-0269">Exonuclease</keyword>
<evidence type="ECO:0000256" key="2">
    <source>
        <dbReference type="ARBA" id="ARBA00022722"/>
    </source>
</evidence>
<dbReference type="OrthoDB" id="9801329at2"/>
<evidence type="ECO:0000256" key="5">
    <source>
        <dbReference type="ARBA" id="ARBA00070964"/>
    </source>
</evidence>
<evidence type="ECO:0000256" key="1">
    <source>
        <dbReference type="ARBA" id="ARBA00009921"/>
    </source>
</evidence>
<dbReference type="SMART" id="SM00479">
    <property type="entry name" value="EXOIII"/>
    <property type="match status" value="1"/>
</dbReference>
<proteinExistence type="inferred from homology"/>
<feature type="domain" description="Exonuclease" evidence="7">
    <location>
        <begin position="13"/>
        <end position="186"/>
    </location>
</feature>
<dbReference type="RefSeq" id="WP_146803283.1">
    <property type="nucleotide sequence ID" value="NZ_BJUK01000024.1"/>
</dbReference>
<dbReference type="EC" id="3.1.-.-" evidence="6"/>
<dbReference type="HAMAP" id="MF_00045">
    <property type="entry name" value="Oligoribonuclease"/>
    <property type="match status" value="1"/>
</dbReference>
<evidence type="ECO:0000256" key="4">
    <source>
        <dbReference type="ARBA" id="ARBA00022839"/>
    </source>
</evidence>
<dbReference type="GO" id="GO:0003676">
    <property type="term" value="F:nucleic acid binding"/>
    <property type="evidence" value="ECO:0007669"/>
    <property type="project" value="InterPro"/>
</dbReference>
<evidence type="ECO:0000259" key="7">
    <source>
        <dbReference type="SMART" id="SM00479"/>
    </source>
</evidence>
<evidence type="ECO:0000256" key="6">
    <source>
        <dbReference type="HAMAP-Rule" id="MF_00045"/>
    </source>
</evidence>
<gene>
    <name evidence="6 8" type="primary">orn</name>
    <name evidence="8" type="ORF">HPA02_22270</name>
</gene>
<keyword evidence="2 6" id="KW-0540">Nuclease</keyword>
<reference evidence="8 9" key="1">
    <citation type="submission" date="2019-07" db="EMBL/GenBank/DDBJ databases">
        <title>Whole genome shotgun sequence of Halomonas pacifica NBRC 102220.</title>
        <authorList>
            <person name="Hosoyama A."/>
            <person name="Uohara A."/>
            <person name="Ohji S."/>
            <person name="Ichikawa N."/>
        </authorList>
    </citation>
    <scope>NUCLEOTIDE SEQUENCE [LARGE SCALE GENOMIC DNA]</scope>
    <source>
        <strain evidence="8 9">NBRC 102220</strain>
    </source>
</reference>
<evidence type="ECO:0000313" key="9">
    <source>
        <dbReference type="Proteomes" id="UP000321275"/>
    </source>
</evidence>
<accession>A0A510X970</accession>
<evidence type="ECO:0000256" key="3">
    <source>
        <dbReference type="ARBA" id="ARBA00022801"/>
    </source>
</evidence>
<sequence>MATTPDATPRKDLLVWIDLEMTGLDPEKERIIEVATLITDNELNLIAEGPVIAVHQPEHLLAGMDAWNQKTHGESGLVARVRQSTIETRAAERRTLEFLRAHVAPGSSPMCGNSVHQDRRFLEREMPELLAFFHYRNLDVSTLKELAKRWNPAALKGFEKRNTHQALDDIRESLAELAHYRNTFLQLAPPAADEEEQ</sequence>
<dbReference type="InterPro" id="IPR013520">
    <property type="entry name" value="Ribonucl_H"/>
</dbReference>
<dbReference type="AlphaFoldDB" id="A0A510X970"/>
<feature type="active site" evidence="6">
    <location>
        <position position="135"/>
    </location>
</feature>
<dbReference type="Proteomes" id="UP000321275">
    <property type="component" value="Unassembled WGS sequence"/>
</dbReference>
<protein>
    <recommendedName>
        <fullName evidence="5 6">Oligoribonuclease</fullName>
        <ecNumber evidence="6">3.1.-.-</ecNumber>
    </recommendedName>
</protein>
<dbReference type="SUPFAM" id="SSF53098">
    <property type="entry name" value="Ribonuclease H-like"/>
    <property type="match status" value="1"/>
</dbReference>
<dbReference type="EMBL" id="BJUK01000024">
    <property type="protein sequence ID" value="GEK47944.1"/>
    <property type="molecule type" value="Genomic_DNA"/>
</dbReference>
<dbReference type="GO" id="GO:0005737">
    <property type="term" value="C:cytoplasm"/>
    <property type="evidence" value="ECO:0007669"/>
    <property type="project" value="UniProtKB-SubCell"/>
</dbReference>
<keyword evidence="6" id="KW-0963">Cytoplasm</keyword>
<dbReference type="GO" id="GO:0006259">
    <property type="term" value="P:DNA metabolic process"/>
    <property type="evidence" value="ECO:0007669"/>
    <property type="project" value="UniProtKB-ARBA"/>
</dbReference>
<dbReference type="NCBIfam" id="NF003765">
    <property type="entry name" value="PRK05359.1"/>
    <property type="match status" value="1"/>
</dbReference>
<dbReference type="Gene3D" id="3.30.420.10">
    <property type="entry name" value="Ribonuclease H-like superfamily/Ribonuclease H"/>
    <property type="match status" value="1"/>
</dbReference>
<dbReference type="Pfam" id="PF00929">
    <property type="entry name" value="RNase_T"/>
    <property type="match status" value="1"/>
</dbReference>
<evidence type="ECO:0000313" key="8">
    <source>
        <dbReference type="EMBL" id="GEK47944.1"/>
    </source>
</evidence>
<comment type="subcellular location">
    <subcellularLocation>
        <location evidence="6">Cytoplasm</location>
    </subcellularLocation>
</comment>
<name>A0A510X970_9GAMM</name>
<comment type="caution">
    <text evidence="8">The sequence shown here is derived from an EMBL/GenBank/DDBJ whole genome shotgun (WGS) entry which is preliminary data.</text>
</comment>
<dbReference type="InterPro" id="IPR022894">
    <property type="entry name" value="Oligoribonuclease"/>
</dbReference>
<dbReference type="PANTHER" id="PTHR11046:SF0">
    <property type="entry name" value="OLIGORIBONUCLEASE, MITOCHONDRIAL"/>
    <property type="match status" value="1"/>
</dbReference>
<dbReference type="GO" id="GO:0000175">
    <property type="term" value="F:3'-5'-RNA exonuclease activity"/>
    <property type="evidence" value="ECO:0007669"/>
    <property type="project" value="InterPro"/>
</dbReference>
<dbReference type="PANTHER" id="PTHR11046">
    <property type="entry name" value="OLIGORIBONUCLEASE, MITOCHONDRIAL"/>
    <property type="match status" value="1"/>
</dbReference>
<dbReference type="CDD" id="cd06135">
    <property type="entry name" value="Orn"/>
    <property type="match status" value="1"/>
</dbReference>
<dbReference type="InterPro" id="IPR012337">
    <property type="entry name" value="RNaseH-like_sf"/>
</dbReference>
<comment type="function">
    <text evidence="6">3'-to-5' exoribonuclease specific for small oligoribonucleotides.</text>
</comment>